<dbReference type="GO" id="GO:0005730">
    <property type="term" value="C:nucleolus"/>
    <property type="evidence" value="ECO:0007669"/>
    <property type="project" value="TreeGrafter"/>
</dbReference>
<dbReference type="PANTHER" id="PTHR12821:SF0">
    <property type="entry name" value="BYSTIN"/>
    <property type="match status" value="1"/>
</dbReference>
<dbReference type="GO" id="GO:0030688">
    <property type="term" value="C:preribosome, small subunit precursor"/>
    <property type="evidence" value="ECO:0007669"/>
    <property type="project" value="TreeGrafter"/>
</dbReference>
<sequence>MKFKDSEKAKLKPKNGLKKKPANRNNKVHFQKAPRDDSDSEESNFEAEFLEDIPTDIARNIHKLAREYLDEPEKNLNVDDKEFLESDPLLGSNLGAVTGFLKEYKPADTSELWSKLNASAVIEHAKNESHKKMRSLFTDIGVYLSKYTSGGLPKPFKMLPKMKNWLEMLQVTKPEEWTPNAVYEATRLFVSNLTPVNVEIYLKNVLLPAVRKDINKNKKLNHHLYMALKKAMFKIIPWFKSILVPLVEEGCLYKEAAIIGSVLLKCSIPVIYAGAFIIRICQCQKWFGSTSFILLVLLQKRYNLTPQVISACVEYFCKFESFPDQLPVIWHQSLLTLVMNYKHVFTDQDKNRIKSLTSIHKHSQITPLVEQSLETEINM</sequence>
<dbReference type="AlphaFoldDB" id="A0AAD9PNU0"/>
<evidence type="ECO:0000313" key="3">
    <source>
        <dbReference type="EMBL" id="KAK2198213.1"/>
    </source>
</evidence>
<dbReference type="GO" id="GO:0005737">
    <property type="term" value="C:cytoplasm"/>
    <property type="evidence" value="ECO:0007669"/>
    <property type="project" value="TreeGrafter"/>
</dbReference>
<organism evidence="3 4">
    <name type="scientific">Babesia duncani</name>
    <dbReference type="NCBI Taxonomy" id="323732"/>
    <lineage>
        <taxon>Eukaryota</taxon>
        <taxon>Sar</taxon>
        <taxon>Alveolata</taxon>
        <taxon>Apicomplexa</taxon>
        <taxon>Aconoidasida</taxon>
        <taxon>Piroplasmida</taxon>
        <taxon>Babesiidae</taxon>
        <taxon>Babesia</taxon>
    </lineage>
</organism>
<dbReference type="PANTHER" id="PTHR12821">
    <property type="entry name" value="BYSTIN"/>
    <property type="match status" value="1"/>
</dbReference>
<protein>
    <submittedName>
        <fullName evidence="3">Bystin</fullName>
    </submittedName>
</protein>
<reference evidence="3" key="1">
    <citation type="journal article" date="2023" name="Nat. Microbiol.">
        <title>Babesia duncani multi-omics identifies virulence factors and drug targets.</title>
        <authorList>
            <person name="Singh P."/>
            <person name="Lonardi S."/>
            <person name="Liang Q."/>
            <person name="Vydyam P."/>
            <person name="Khabirova E."/>
            <person name="Fang T."/>
            <person name="Gihaz S."/>
            <person name="Thekkiniath J."/>
            <person name="Munshi M."/>
            <person name="Abel S."/>
            <person name="Ciampossin L."/>
            <person name="Batugedara G."/>
            <person name="Gupta M."/>
            <person name="Lu X.M."/>
            <person name="Lenz T."/>
            <person name="Chakravarty S."/>
            <person name="Cornillot E."/>
            <person name="Hu Y."/>
            <person name="Ma W."/>
            <person name="Gonzalez L.M."/>
            <person name="Sanchez S."/>
            <person name="Estrada K."/>
            <person name="Sanchez-Flores A."/>
            <person name="Montero E."/>
            <person name="Harb O.S."/>
            <person name="Le Roch K.G."/>
            <person name="Mamoun C.B."/>
        </authorList>
    </citation>
    <scope>NUCLEOTIDE SEQUENCE</scope>
    <source>
        <strain evidence="3">WA1</strain>
    </source>
</reference>
<comment type="caution">
    <text evidence="3">The sequence shown here is derived from an EMBL/GenBank/DDBJ whole genome shotgun (WGS) entry which is preliminary data.</text>
</comment>
<dbReference type="GeneID" id="94335520"/>
<dbReference type="InterPro" id="IPR007955">
    <property type="entry name" value="Bystin"/>
</dbReference>
<evidence type="ECO:0000313" key="4">
    <source>
        <dbReference type="Proteomes" id="UP001214638"/>
    </source>
</evidence>
<dbReference type="Proteomes" id="UP001214638">
    <property type="component" value="Unassembled WGS sequence"/>
</dbReference>
<feature type="compositionally biased region" description="Basic and acidic residues" evidence="2">
    <location>
        <begin position="1"/>
        <end position="10"/>
    </location>
</feature>
<evidence type="ECO:0000256" key="1">
    <source>
        <dbReference type="ARBA" id="ARBA00007114"/>
    </source>
</evidence>
<accession>A0AAD9PNU0</accession>
<dbReference type="GO" id="GO:0006364">
    <property type="term" value="P:rRNA processing"/>
    <property type="evidence" value="ECO:0007669"/>
    <property type="project" value="TreeGrafter"/>
</dbReference>
<dbReference type="Pfam" id="PF05291">
    <property type="entry name" value="Bystin"/>
    <property type="match status" value="1"/>
</dbReference>
<gene>
    <name evidence="3" type="ORF">BdWA1_001222</name>
</gene>
<name>A0AAD9PNU0_9APIC</name>
<comment type="similarity">
    <text evidence="1">Belongs to the bystin family.</text>
</comment>
<dbReference type="RefSeq" id="XP_067805055.1">
    <property type="nucleotide sequence ID" value="XM_067946264.1"/>
</dbReference>
<feature type="compositionally biased region" description="Basic residues" evidence="2">
    <location>
        <begin position="11"/>
        <end position="32"/>
    </location>
</feature>
<dbReference type="GO" id="GO:0030515">
    <property type="term" value="F:snoRNA binding"/>
    <property type="evidence" value="ECO:0007669"/>
    <property type="project" value="TreeGrafter"/>
</dbReference>
<dbReference type="KEGG" id="bdw:94335520"/>
<evidence type="ECO:0000256" key="2">
    <source>
        <dbReference type="SAM" id="MobiDB-lite"/>
    </source>
</evidence>
<keyword evidence="4" id="KW-1185">Reference proteome</keyword>
<dbReference type="EMBL" id="JALLKP010000001">
    <property type="protein sequence ID" value="KAK2198213.1"/>
    <property type="molecule type" value="Genomic_DNA"/>
</dbReference>
<proteinExistence type="inferred from homology"/>
<feature type="region of interest" description="Disordered" evidence="2">
    <location>
        <begin position="1"/>
        <end position="45"/>
    </location>
</feature>